<keyword evidence="4" id="KW-1185">Reference proteome</keyword>
<dbReference type="PANTHER" id="PTHR28112">
    <property type="entry name" value="SRP-INDEPENDENT TARGETING PROTEIN 3"/>
    <property type="match status" value="1"/>
</dbReference>
<dbReference type="GO" id="GO:0005783">
    <property type="term" value="C:endoplasmic reticulum"/>
    <property type="evidence" value="ECO:0007669"/>
    <property type="project" value="InterPro"/>
</dbReference>
<keyword evidence="2" id="KW-1133">Transmembrane helix</keyword>
<dbReference type="InterPro" id="IPR012098">
    <property type="entry name" value="SND3_fun"/>
</dbReference>
<feature type="region of interest" description="Disordered" evidence="1">
    <location>
        <begin position="355"/>
        <end position="382"/>
    </location>
</feature>
<reference evidence="3" key="1">
    <citation type="submission" date="2023-01" db="EMBL/GenBank/DDBJ databases">
        <title>The chitinases involved in constricting ring structure development in the nematode-trapping fungus Drechslerella dactyloides.</title>
        <authorList>
            <person name="Wang R."/>
            <person name="Zhang L."/>
            <person name="Tang P."/>
            <person name="Li S."/>
            <person name="Liang L."/>
        </authorList>
    </citation>
    <scope>NUCLEOTIDE SEQUENCE</scope>
    <source>
        <strain evidence="3">YMF1.00031</strain>
    </source>
</reference>
<dbReference type="GO" id="GO:0005885">
    <property type="term" value="C:Arp2/3 protein complex"/>
    <property type="evidence" value="ECO:0007669"/>
    <property type="project" value="InterPro"/>
</dbReference>
<gene>
    <name evidence="3" type="ORF">Dda_3063</name>
</gene>
<evidence type="ECO:0000256" key="1">
    <source>
        <dbReference type="SAM" id="MobiDB-lite"/>
    </source>
</evidence>
<dbReference type="AlphaFoldDB" id="A0AAD6J545"/>
<proteinExistence type="predicted"/>
<evidence type="ECO:0008006" key="5">
    <source>
        <dbReference type="Google" id="ProtNLM"/>
    </source>
</evidence>
<evidence type="ECO:0000313" key="4">
    <source>
        <dbReference type="Proteomes" id="UP001221413"/>
    </source>
</evidence>
<feature type="transmembrane region" description="Helical" evidence="2">
    <location>
        <begin position="225"/>
        <end position="245"/>
    </location>
</feature>
<dbReference type="InterPro" id="IPR036753">
    <property type="entry name" value="ARPC3_sf"/>
</dbReference>
<dbReference type="GO" id="GO:0045047">
    <property type="term" value="P:protein targeting to ER"/>
    <property type="evidence" value="ECO:0007669"/>
    <property type="project" value="InterPro"/>
</dbReference>
<dbReference type="PANTHER" id="PTHR28112:SF1">
    <property type="entry name" value="SRP-INDEPENDENT TARGETING PROTEIN 3"/>
    <property type="match status" value="1"/>
</dbReference>
<dbReference type="SUPFAM" id="SSF69060">
    <property type="entry name" value="Arp2/3 complex 21 kDa subunit ARPC3"/>
    <property type="match status" value="1"/>
</dbReference>
<dbReference type="Pfam" id="PF10032">
    <property type="entry name" value="Pho88"/>
    <property type="match status" value="1"/>
</dbReference>
<dbReference type="GO" id="GO:0003779">
    <property type="term" value="F:actin binding"/>
    <property type="evidence" value="ECO:0007669"/>
    <property type="project" value="UniProtKB-KW"/>
</dbReference>
<evidence type="ECO:0000256" key="2">
    <source>
        <dbReference type="SAM" id="Phobius"/>
    </source>
</evidence>
<feature type="compositionally biased region" description="Basic and acidic residues" evidence="1">
    <location>
        <begin position="361"/>
        <end position="382"/>
    </location>
</feature>
<dbReference type="Proteomes" id="UP001221413">
    <property type="component" value="Unassembled WGS sequence"/>
</dbReference>
<sequence length="382" mass="42785">MPAYHSSFLSDTDVRIIADIPPPPPATKGNFALLPLRTRTRGPAYTLPLLAPDEDEINIDPDSDSYDILDETLVLFRANTLFRNFEIKGPADRVLIYGILFISECLGKIRANMSGREAEKALNTLALEHFALPGDPTFPLNALFAPARDRNEADTLRQYISQMRQELTIRLLSRIYFESATTPSKWWLSFTKRKFMGKNFSNIVVVLGLMQLAKKIPFDDPNVLWGVRGLYILSNLVIFGLYVYVGQQIKKKNDMTTLKYVEPAAPLSGEEPKLVTTTISQYDETQLKSLYKSQLTGMAMVGFMHLYLKYTNPLLIQSIVPLKGALEGNLVKIHVWGQAAAGDLKRPWKTAGFMGAAGGETKSDRKSVEQAEKQYRGGAKEE</sequence>
<comment type="caution">
    <text evidence="3">The sequence shown here is derived from an EMBL/GenBank/DDBJ whole genome shotgun (WGS) entry which is preliminary data.</text>
</comment>
<dbReference type="GO" id="GO:0034314">
    <property type="term" value="P:Arp2/3 complex-mediated actin nucleation"/>
    <property type="evidence" value="ECO:0007669"/>
    <property type="project" value="InterPro"/>
</dbReference>
<name>A0AAD6J545_DREDA</name>
<dbReference type="GO" id="GO:0030833">
    <property type="term" value="P:regulation of actin filament polymerization"/>
    <property type="evidence" value="ECO:0007669"/>
    <property type="project" value="InterPro"/>
</dbReference>
<organism evidence="3 4">
    <name type="scientific">Drechslerella dactyloides</name>
    <name type="common">Nematode-trapping fungus</name>
    <name type="synonym">Arthrobotrys dactyloides</name>
    <dbReference type="NCBI Taxonomy" id="74499"/>
    <lineage>
        <taxon>Eukaryota</taxon>
        <taxon>Fungi</taxon>
        <taxon>Dikarya</taxon>
        <taxon>Ascomycota</taxon>
        <taxon>Pezizomycotina</taxon>
        <taxon>Orbiliomycetes</taxon>
        <taxon>Orbiliales</taxon>
        <taxon>Orbiliaceae</taxon>
        <taxon>Drechslerella</taxon>
    </lineage>
</organism>
<dbReference type="GO" id="GO:0005739">
    <property type="term" value="C:mitochondrion"/>
    <property type="evidence" value="ECO:0007669"/>
    <property type="project" value="TreeGrafter"/>
</dbReference>
<dbReference type="FunFam" id="1.10.1760.10:FF:000002">
    <property type="entry name" value="Actin-related protein 2/3 complex subunit 3"/>
    <property type="match status" value="1"/>
</dbReference>
<dbReference type="Gene3D" id="1.10.1760.10">
    <property type="entry name" value="Actin-related protein 2/3 complex subunit 3"/>
    <property type="match status" value="1"/>
</dbReference>
<keyword evidence="2" id="KW-0472">Membrane</keyword>
<protein>
    <recommendedName>
        <fullName evidence="5">Actin-related protein 2/3 complex subunit 3</fullName>
    </recommendedName>
</protein>
<accession>A0AAD6J545</accession>
<keyword evidence="2" id="KW-0812">Transmembrane</keyword>
<evidence type="ECO:0000313" key="3">
    <source>
        <dbReference type="EMBL" id="KAJ6262257.1"/>
    </source>
</evidence>
<dbReference type="EMBL" id="JAQGDS010000003">
    <property type="protein sequence ID" value="KAJ6262257.1"/>
    <property type="molecule type" value="Genomic_DNA"/>
</dbReference>